<dbReference type="InterPro" id="IPR008948">
    <property type="entry name" value="L-Aspartase-like"/>
</dbReference>
<dbReference type="PRINTS" id="PR00149">
    <property type="entry name" value="FUMRATELYASE"/>
</dbReference>
<dbReference type="Gene3D" id="1.10.40.30">
    <property type="entry name" value="Fumarase/aspartase (C-terminal domain)"/>
    <property type="match status" value="1"/>
</dbReference>
<organism evidence="3 4">
    <name type="scientific">Thiocapsa rosea</name>
    <dbReference type="NCBI Taxonomy" id="69360"/>
    <lineage>
        <taxon>Bacteria</taxon>
        <taxon>Pseudomonadati</taxon>
        <taxon>Pseudomonadota</taxon>
        <taxon>Gammaproteobacteria</taxon>
        <taxon>Chromatiales</taxon>
        <taxon>Chromatiaceae</taxon>
        <taxon>Thiocapsa</taxon>
    </lineage>
</organism>
<dbReference type="Proteomes" id="UP000274556">
    <property type="component" value="Unassembled WGS sequence"/>
</dbReference>
<comment type="caution">
    <text evidence="3">The sequence shown here is derived from an EMBL/GenBank/DDBJ whole genome shotgun (WGS) entry which is preliminary data.</text>
</comment>
<protein>
    <submittedName>
        <fullName evidence="3">3-carboxy-cis,cis-muconate cycloisomerase</fullName>
    </submittedName>
</protein>
<dbReference type="SMART" id="SM00998">
    <property type="entry name" value="ADSL_C"/>
    <property type="match status" value="1"/>
</dbReference>
<dbReference type="Pfam" id="PF00206">
    <property type="entry name" value="Lyase_1"/>
    <property type="match status" value="1"/>
</dbReference>
<dbReference type="Pfam" id="PF10397">
    <property type="entry name" value="ADSL_C"/>
    <property type="match status" value="1"/>
</dbReference>
<dbReference type="Gene3D" id="1.20.200.10">
    <property type="entry name" value="Fumarase/aspartase (Central domain)"/>
    <property type="match status" value="1"/>
</dbReference>
<dbReference type="PRINTS" id="PR00145">
    <property type="entry name" value="ARGSUCLYASE"/>
</dbReference>
<dbReference type="PANTHER" id="PTHR43172">
    <property type="entry name" value="ADENYLOSUCCINATE LYASE"/>
    <property type="match status" value="1"/>
</dbReference>
<dbReference type="InterPro" id="IPR000362">
    <property type="entry name" value="Fumarate_lyase_fam"/>
</dbReference>
<keyword evidence="3" id="KW-0413">Isomerase</keyword>
<dbReference type="OrthoDB" id="9768878at2"/>
<dbReference type="InterPro" id="IPR022761">
    <property type="entry name" value="Fumarate_lyase_N"/>
</dbReference>
<proteinExistence type="inferred from homology"/>
<dbReference type="CDD" id="cd01597">
    <property type="entry name" value="pCLME"/>
    <property type="match status" value="1"/>
</dbReference>
<dbReference type="PANTHER" id="PTHR43172:SF2">
    <property type="entry name" value="ADENYLOSUCCINATE LYASE C-TERMINAL DOMAIN-CONTAINING PROTEIN"/>
    <property type="match status" value="1"/>
</dbReference>
<reference evidence="3 4" key="1">
    <citation type="submission" date="2018-10" db="EMBL/GenBank/DDBJ databases">
        <title>Genomic Encyclopedia of Archaeal and Bacterial Type Strains, Phase II (KMG-II): from individual species to whole genera.</title>
        <authorList>
            <person name="Goeker M."/>
        </authorList>
    </citation>
    <scope>NUCLEOTIDE SEQUENCE [LARGE SCALE GENOMIC DNA]</scope>
    <source>
        <strain evidence="3 4">DSM 235</strain>
    </source>
</reference>
<feature type="domain" description="Adenylosuccinate lyase C-terminal" evidence="2">
    <location>
        <begin position="365"/>
        <end position="444"/>
    </location>
</feature>
<evidence type="ECO:0000313" key="3">
    <source>
        <dbReference type="EMBL" id="RKT45556.1"/>
    </source>
</evidence>
<evidence type="ECO:0000313" key="4">
    <source>
        <dbReference type="Proteomes" id="UP000274556"/>
    </source>
</evidence>
<comment type="similarity">
    <text evidence="1">Belongs to the class-II fumarase/aspartase family.</text>
</comment>
<sequence>MTSSLIDSLYFGDTFGNPAMRHVFSDESRFRSWLDVEAAVARTQARLGLIPVGAAEEISRAAVIERLDLAAMKEEYERVGFPILPLVHQLAKACSPESARWVHWGATTQDIVDTGLVLQMRDGFGMIEPQIDEVIGAVARLARDHRDTVMAGRTFQQQAAPITFGFKAAVWLDELIRHRERLSEIKRRALVCQFGGAVGTLATLGQDGHAVLDALARELGLETPSISWHTARDGWAEAIFWLAMVGATLAKIATEIATLMRTEVDEVREPFAPGRGGSSTLPQKRNPIACPIIIAIGNRLRECVGTQLTAMIQEHERSVAGQPLEWLVIPDAFVLTSGALKQAFGILDRLTVDAERMRANLDSGGGFLMAEAVMMGLAPHTGRNQAHDIVYAAASRAMEAGDTLRSALRADPLVTAHLSASQIDALLEPANYTGSAGAMVDAVLAQVERR</sequence>
<keyword evidence="4" id="KW-1185">Reference proteome</keyword>
<dbReference type="EMBL" id="RBXL01000001">
    <property type="protein sequence ID" value="RKT45556.1"/>
    <property type="molecule type" value="Genomic_DNA"/>
</dbReference>
<name>A0A495V839_9GAMM</name>
<accession>A0A495V839</accession>
<dbReference type="FunFam" id="1.20.200.10:FF:000014">
    <property type="entry name" value="3-carboxy-cis,cis-muconate cycloisomerase"/>
    <property type="match status" value="1"/>
</dbReference>
<dbReference type="RefSeq" id="WP_120797805.1">
    <property type="nucleotide sequence ID" value="NZ_RBXL01000001.1"/>
</dbReference>
<evidence type="ECO:0000256" key="1">
    <source>
        <dbReference type="ARBA" id="ARBA00034772"/>
    </source>
</evidence>
<evidence type="ECO:0000259" key="2">
    <source>
        <dbReference type="SMART" id="SM00998"/>
    </source>
</evidence>
<dbReference type="InterPro" id="IPR019468">
    <property type="entry name" value="AdenyloSucc_lyase_C"/>
</dbReference>
<dbReference type="SUPFAM" id="SSF48557">
    <property type="entry name" value="L-aspartase-like"/>
    <property type="match status" value="1"/>
</dbReference>
<dbReference type="AlphaFoldDB" id="A0A495V839"/>
<gene>
    <name evidence="3" type="ORF">BDD21_3020</name>
</gene>
<dbReference type="GO" id="GO:0016853">
    <property type="term" value="F:isomerase activity"/>
    <property type="evidence" value="ECO:0007669"/>
    <property type="project" value="UniProtKB-KW"/>
</dbReference>